<dbReference type="GO" id="GO:0016787">
    <property type="term" value="F:hydrolase activity"/>
    <property type="evidence" value="ECO:0007669"/>
    <property type="project" value="UniProtKB-KW"/>
</dbReference>
<dbReference type="InterPro" id="IPR035965">
    <property type="entry name" value="PAS-like_dom_sf"/>
</dbReference>
<dbReference type="PROSITE" id="PS51845">
    <property type="entry name" value="PDEASE_I_2"/>
    <property type="match status" value="1"/>
</dbReference>
<dbReference type="SUPFAM" id="SSF55785">
    <property type="entry name" value="PYP-like sensor domain (PAS domain)"/>
    <property type="match status" value="1"/>
</dbReference>
<reference evidence="6 7" key="1">
    <citation type="journal article" date="2021" name="BMC Biol.">
        <title>Horizontally acquired antibacterial genes associated with adaptive radiation of ladybird beetles.</title>
        <authorList>
            <person name="Li H.S."/>
            <person name="Tang X.F."/>
            <person name="Huang Y.H."/>
            <person name="Xu Z.Y."/>
            <person name="Chen M.L."/>
            <person name="Du X.Y."/>
            <person name="Qiu B.Y."/>
            <person name="Chen P.T."/>
            <person name="Zhang W."/>
            <person name="Slipinski A."/>
            <person name="Escalona H.E."/>
            <person name="Waterhouse R.M."/>
            <person name="Zwick A."/>
            <person name="Pang H."/>
        </authorList>
    </citation>
    <scope>NUCLEOTIDE SEQUENCE [LARGE SCALE GENOMIC DNA]</scope>
    <source>
        <strain evidence="6">SYSU2018</strain>
    </source>
</reference>
<dbReference type="CDD" id="cd00130">
    <property type="entry name" value="PAS"/>
    <property type="match status" value="1"/>
</dbReference>
<dbReference type="AlphaFoldDB" id="A0ABD2P6S1"/>
<sequence>MLLLVFSTVDLTCEAFKRAGEKVGFEITQCSTTESAFDEFQSKHHDLVVIDTRSLKNLDYETLSRAIRGSKGSQHAPLIAVVKKSLFERDDGEILNLLECGFNRCIVESSSVTNYINEILQLKFSDVKPMAQRSTTQALYAALDKCNSMVLISDENYKCQYANIIIEKYLNIRQEEIVGKNLEENIVYDKSELNTLASSLFRGREWEGSLTLRKKSQEYIVAKCKALPIACYGRLPTHFVLILDVANESNPLENTTQLTSEQRRISDYRKASLNKLMSLPLEAPITKIVSLLDQVREKLGTNYEVVLLLDKAEDILRNSELYSIQMKQTCRVKPEEPVVSDLITALLSNQSQKMPVLTSRRSSNDSSTVFRTSKVMRQVNTDIDELLDTALQWDFEIFRLEEITKFRPLQHLGMYLCQHFDVASALCCDEKTLKNWFIIVESHYHTENFYHNSTHAADVMQ</sequence>
<evidence type="ECO:0000256" key="2">
    <source>
        <dbReference type="ARBA" id="ARBA00022723"/>
    </source>
</evidence>
<dbReference type="InterPro" id="IPR057304">
    <property type="entry name" value="PDE8-like_REC_N"/>
</dbReference>
<feature type="domain" description="PAS" evidence="4">
    <location>
        <begin position="135"/>
        <end position="189"/>
    </location>
</feature>
<dbReference type="GO" id="GO:0046872">
    <property type="term" value="F:metal ion binding"/>
    <property type="evidence" value="ECO:0007669"/>
    <property type="project" value="UniProtKB-KW"/>
</dbReference>
<evidence type="ECO:0000256" key="1">
    <source>
        <dbReference type="ARBA" id="ARBA00001968"/>
    </source>
</evidence>
<evidence type="ECO:0000259" key="4">
    <source>
        <dbReference type="PROSITE" id="PS50112"/>
    </source>
</evidence>
<feature type="domain" description="PDEase" evidence="5">
    <location>
        <begin position="375"/>
        <end position="461"/>
    </location>
</feature>
<keyword evidence="3" id="KW-0378">Hydrolase</keyword>
<dbReference type="PANTHER" id="PTHR11347">
    <property type="entry name" value="CYCLIC NUCLEOTIDE PHOSPHODIESTERASE"/>
    <property type="match status" value="1"/>
</dbReference>
<dbReference type="Gene3D" id="3.40.50.2300">
    <property type="match status" value="1"/>
</dbReference>
<evidence type="ECO:0000313" key="6">
    <source>
        <dbReference type="EMBL" id="KAL3286729.1"/>
    </source>
</evidence>
<feature type="non-terminal residue" evidence="6">
    <location>
        <position position="461"/>
    </location>
</feature>
<dbReference type="InterPro" id="IPR013767">
    <property type="entry name" value="PAS_fold"/>
</dbReference>
<evidence type="ECO:0000256" key="3">
    <source>
        <dbReference type="ARBA" id="ARBA00022801"/>
    </source>
</evidence>
<dbReference type="InterPro" id="IPR002073">
    <property type="entry name" value="PDEase_catalytic_dom"/>
</dbReference>
<dbReference type="SMART" id="SM00091">
    <property type="entry name" value="PAS"/>
    <property type="match status" value="1"/>
</dbReference>
<name>A0ABD2P6S1_9CUCU</name>
<dbReference type="Gene3D" id="1.10.1300.10">
    <property type="entry name" value="3'5'-cyclic nucleotide phosphodiesterase, catalytic domain"/>
    <property type="match status" value="1"/>
</dbReference>
<dbReference type="Pfam" id="PF00989">
    <property type="entry name" value="PAS"/>
    <property type="match status" value="1"/>
</dbReference>
<dbReference type="Gene3D" id="3.30.450.20">
    <property type="entry name" value="PAS domain"/>
    <property type="match status" value="1"/>
</dbReference>
<comment type="caution">
    <text evidence="6">The sequence shown here is derived from an EMBL/GenBank/DDBJ whole genome shotgun (WGS) entry which is preliminary data.</text>
</comment>
<dbReference type="InterPro" id="IPR036971">
    <property type="entry name" value="PDEase_catalytic_dom_sf"/>
</dbReference>
<evidence type="ECO:0000313" key="7">
    <source>
        <dbReference type="Proteomes" id="UP001516400"/>
    </source>
</evidence>
<keyword evidence="7" id="KW-1185">Reference proteome</keyword>
<organism evidence="6 7">
    <name type="scientific">Cryptolaemus montrouzieri</name>
    <dbReference type="NCBI Taxonomy" id="559131"/>
    <lineage>
        <taxon>Eukaryota</taxon>
        <taxon>Metazoa</taxon>
        <taxon>Ecdysozoa</taxon>
        <taxon>Arthropoda</taxon>
        <taxon>Hexapoda</taxon>
        <taxon>Insecta</taxon>
        <taxon>Pterygota</taxon>
        <taxon>Neoptera</taxon>
        <taxon>Endopterygota</taxon>
        <taxon>Coleoptera</taxon>
        <taxon>Polyphaga</taxon>
        <taxon>Cucujiformia</taxon>
        <taxon>Coccinelloidea</taxon>
        <taxon>Coccinellidae</taxon>
        <taxon>Scymninae</taxon>
        <taxon>Scymnini</taxon>
        <taxon>Cryptolaemus</taxon>
    </lineage>
</organism>
<dbReference type="SUPFAM" id="SSF109604">
    <property type="entry name" value="HD-domain/PDEase-like"/>
    <property type="match status" value="1"/>
</dbReference>
<comment type="cofactor">
    <cofactor evidence="1">
        <name>a divalent metal cation</name>
        <dbReference type="ChEBI" id="CHEBI:60240"/>
    </cofactor>
</comment>
<keyword evidence="2" id="KW-0479">Metal-binding</keyword>
<dbReference type="PROSITE" id="PS50112">
    <property type="entry name" value="PAS"/>
    <property type="match status" value="1"/>
</dbReference>
<proteinExistence type="predicted"/>
<dbReference type="InterPro" id="IPR000014">
    <property type="entry name" value="PAS"/>
</dbReference>
<dbReference type="Proteomes" id="UP001516400">
    <property type="component" value="Unassembled WGS sequence"/>
</dbReference>
<dbReference type="EMBL" id="JABFTP020000185">
    <property type="protein sequence ID" value="KAL3286729.1"/>
    <property type="molecule type" value="Genomic_DNA"/>
</dbReference>
<dbReference type="Pfam" id="PF23198">
    <property type="entry name" value="PDE8A_N"/>
    <property type="match status" value="1"/>
</dbReference>
<gene>
    <name evidence="6" type="ORF">HHI36_001223</name>
</gene>
<protein>
    <submittedName>
        <fullName evidence="6">Uncharacterized protein</fullName>
    </submittedName>
</protein>
<evidence type="ECO:0000259" key="5">
    <source>
        <dbReference type="PROSITE" id="PS51845"/>
    </source>
</evidence>
<accession>A0ABD2P6S1</accession>